<protein>
    <submittedName>
        <fullName evidence="1">Uncharacterized protein</fullName>
    </submittedName>
</protein>
<dbReference type="EMBL" id="QPFP01000001">
    <property type="protein sequence ID" value="TEB39799.1"/>
    <property type="molecule type" value="Genomic_DNA"/>
</dbReference>
<dbReference type="AlphaFoldDB" id="A0A4Y7U1T1"/>
<accession>A0A4Y7U1T1</accession>
<sequence length="137" mass="15066">MDTLRRRVPFKAAEGEEGEEERILDEQEQEELIQVLLGLSLTAQITYLFSSTKQTPLANIFPISPPNNTPIPLSTPVSFALTYALSAVGPTLSLFLGKPWQTTGWWMASLVIAYVTHTESRNGVAEVEGMRYVAPGA</sequence>
<keyword evidence="2" id="KW-1185">Reference proteome</keyword>
<evidence type="ECO:0000313" key="2">
    <source>
        <dbReference type="Proteomes" id="UP000298030"/>
    </source>
</evidence>
<name>A0A4Y7U1T1_COPMI</name>
<evidence type="ECO:0000313" key="1">
    <source>
        <dbReference type="EMBL" id="TEB39799.1"/>
    </source>
</evidence>
<gene>
    <name evidence="1" type="ORF">FA13DRAFT_1724020</name>
</gene>
<reference evidence="1 2" key="1">
    <citation type="journal article" date="2019" name="Nat. Ecol. Evol.">
        <title>Megaphylogeny resolves global patterns of mushroom evolution.</title>
        <authorList>
            <person name="Varga T."/>
            <person name="Krizsan K."/>
            <person name="Foldi C."/>
            <person name="Dima B."/>
            <person name="Sanchez-Garcia M."/>
            <person name="Sanchez-Ramirez S."/>
            <person name="Szollosi G.J."/>
            <person name="Szarkandi J.G."/>
            <person name="Papp V."/>
            <person name="Albert L."/>
            <person name="Andreopoulos W."/>
            <person name="Angelini C."/>
            <person name="Antonin V."/>
            <person name="Barry K.W."/>
            <person name="Bougher N.L."/>
            <person name="Buchanan P."/>
            <person name="Buyck B."/>
            <person name="Bense V."/>
            <person name="Catcheside P."/>
            <person name="Chovatia M."/>
            <person name="Cooper J."/>
            <person name="Damon W."/>
            <person name="Desjardin D."/>
            <person name="Finy P."/>
            <person name="Geml J."/>
            <person name="Haridas S."/>
            <person name="Hughes K."/>
            <person name="Justo A."/>
            <person name="Karasinski D."/>
            <person name="Kautmanova I."/>
            <person name="Kiss B."/>
            <person name="Kocsube S."/>
            <person name="Kotiranta H."/>
            <person name="LaButti K.M."/>
            <person name="Lechner B.E."/>
            <person name="Liimatainen K."/>
            <person name="Lipzen A."/>
            <person name="Lukacs Z."/>
            <person name="Mihaltcheva S."/>
            <person name="Morgado L.N."/>
            <person name="Niskanen T."/>
            <person name="Noordeloos M.E."/>
            <person name="Ohm R.A."/>
            <person name="Ortiz-Santana B."/>
            <person name="Ovrebo C."/>
            <person name="Racz N."/>
            <person name="Riley R."/>
            <person name="Savchenko A."/>
            <person name="Shiryaev A."/>
            <person name="Soop K."/>
            <person name="Spirin V."/>
            <person name="Szebenyi C."/>
            <person name="Tomsovsky M."/>
            <person name="Tulloss R.E."/>
            <person name="Uehling J."/>
            <person name="Grigoriev I.V."/>
            <person name="Vagvolgyi C."/>
            <person name="Papp T."/>
            <person name="Martin F.M."/>
            <person name="Miettinen O."/>
            <person name="Hibbett D.S."/>
            <person name="Nagy L.G."/>
        </authorList>
    </citation>
    <scope>NUCLEOTIDE SEQUENCE [LARGE SCALE GENOMIC DNA]</scope>
    <source>
        <strain evidence="1 2">FP101781</strain>
    </source>
</reference>
<proteinExistence type="predicted"/>
<dbReference type="OrthoDB" id="3358048at2759"/>
<organism evidence="1 2">
    <name type="scientific">Coprinellus micaceus</name>
    <name type="common">Glistening ink-cap mushroom</name>
    <name type="synonym">Coprinus micaceus</name>
    <dbReference type="NCBI Taxonomy" id="71717"/>
    <lineage>
        <taxon>Eukaryota</taxon>
        <taxon>Fungi</taxon>
        <taxon>Dikarya</taxon>
        <taxon>Basidiomycota</taxon>
        <taxon>Agaricomycotina</taxon>
        <taxon>Agaricomycetes</taxon>
        <taxon>Agaricomycetidae</taxon>
        <taxon>Agaricales</taxon>
        <taxon>Agaricineae</taxon>
        <taxon>Psathyrellaceae</taxon>
        <taxon>Coprinellus</taxon>
    </lineage>
</organism>
<comment type="caution">
    <text evidence="1">The sequence shown here is derived from an EMBL/GenBank/DDBJ whole genome shotgun (WGS) entry which is preliminary data.</text>
</comment>
<dbReference type="Proteomes" id="UP000298030">
    <property type="component" value="Unassembled WGS sequence"/>
</dbReference>